<dbReference type="EnsemblMetazoa" id="XM_021061777.2">
    <property type="protein sequence ID" value="XP_020917436.1"/>
    <property type="gene ID" value="LOC110254739"/>
</dbReference>
<dbReference type="GO" id="GO:0007131">
    <property type="term" value="P:reciprocal meiotic recombination"/>
    <property type="evidence" value="ECO:0007669"/>
    <property type="project" value="TreeGrafter"/>
</dbReference>
<name>A0A913YAS6_EXADI</name>
<evidence type="ECO:0000313" key="2">
    <source>
        <dbReference type="Proteomes" id="UP000887567"/>
    </source>
</evidence>
<dbReference type="OrthoDB" id="6149480at2759"/>
<dbReference type="PANTHER" id="PTHR31408">
    <property type="entry name" value="HYPOTHETICAL PROTEIN LOC689986"/>
    <property type="match status" value="1"/>
</dbReference>
<protein>
    <submittedName>
        <fullName evidence="1">Uncharacterized protein</fullName>
    </submittedName>
</protein>
<sequence length="217" mass="24435">MWPVIVNISLSNSEVCRLLRSGKNNKVRLSENTGEDVIIFPLSSVAFFLLNSGKIIDSTDGFKTINANLVERLEKFNQIHRHGYVIISLNTQPVQQFELLILLQERFSKVHLNFIPVSSSIESVQCMDNIAKVTCKPLIDVIKERLQKLQSSAISESVILQILSSLGLNMHDCSVLHDGCQSIANIAMATEEELMDYSLDHETAKKIVSFFQNDKQE</sequence>
<dbReference type="GeneID" id="110254739"/>
<dbReference type="AlphaFoldDB" id="A0A913YAS6"/>
<dbReference type="RefSeq" id="XP_020917436.1">
    <property type="nucleotide sequence ID" value="XM_021061777.2"/>
</dbReference>
<dbReference type="InterPro" id="IPR027857">
    <property type="entry name" value="SCRE"/>
</dbReference>
<dbReference type="GO" id="GO:0007130">
    <property type="term" value="P:synaptonemal complex assembly"/>
    <property type="evidence" value="ECO:0007669"/>
    <property type="project" value="InterPro"/>
</dbReference>
<dbReference type="OMA" id="QNHDTCR"/>
<accession>A0A913YAS6</accession>
<dbReference type="GO" id="GO:0005694">
    <property type="term" value="C:chromosome"/>
    <property type="evidence" value="ECO:0007669"/>
    <property type="project" value="TreeGrafter"/>
</dbReference>
<reference evidence="1" key="1">
    <citation type="submission" date="2022-11" db="UniProtKB">
        <authorList>
            <consortium name="EnsemblMetazoa"/>
        </authorList>
    </citation>
    <scope>IDENTIFICATION</scope>
</reference>
<dbReference type="InterPro" id="IPR010994">
    <property type="entry name" value="RuvA_2-like"/>
</dbReference>
<dbReference type="KEGG" id="epa:110254739"/>
<evidence type="ECO:0000313" key="1">
    <source>
        <dbReference type="EnsemblMetazoa" id="XP_020917436.1"/>
    </source>
</evidence>
<dbReference type="SUPFAM" id="SSF47781">
    <property type="entry name" value="RuvA domain 2-like"/>
    <property type="match status" value="1"/>
</dbReference>
<proteinExistence type="predicted"/>
<dbReference type="Pfam" id="PF15162">
    <property type="entry name" value="SCRE"/>
    <property type="match status" value="1"/>
</dbReference>
<keyword evidence="2" id="KW-1185">Reference proteome</keyword>
<organism evidence="1 2">
    <name type="scientific">Exaiptasia diaphana</name>
    <name type="common">Tropical sea anemone</name>
    <name type="synonym">Aiptasia pulchella</name>
    <dbReference type="NCBI Taxonomy" id="2652724"/>
    <lineage>
        <taxon>Eukaryota</taxon>
        <taxon>Metazoa</taxon>
        <taxon>Cnidaria</taxon>
        <taxon>Anthozoa</taxon>
        <taxon>Hexacorallia</taxon>
        <taxon>Actiniaria</taxon>
        <taxon>Aiptasiidae</taxon>
        <taxon>Exaiptasia</taxon>
    </lineage>
</organism>
<dbReference type="Proteomes" id="UP000887567">
    <property type="component" value="Unplaced"/>
</dbReference>
<dbReference type="PANTHER" id="PTHR31408:SF2">
    <property type="entry name" value="PROTEIN SPO16 HOMOLOG"/>
    <property type="match status" value="1"/>
</dbReference>